<reference evidence="2 3" key="1">
    <citation type="submission" date="2017-12" db="EMBL/GenBank/DDBJ databases">
        <title>Comparative genomics of Botrytis spp.</title>
        <authorList>
            <person name="Valero-Jimenez C.A."/>
            <person name="Tapia P."/>
            <person name="Veloso J."/>
            <person name="Silva-Moreno E."/>
            <person name="Staats M."/>
            <person name="Valdes J.H."/>
            <person name="Van Kan J.A.L."/>
        </authorList>
    </citation>
    <scope>NUCLEOTIDE SEQUENCE [LARGE SCALE GENOMIC DNA]</scope>
    <source>
        <strain evidence="2 3">MUCL2120</strain>
    </source>
</reference>
<evidence type="ECO:0000313" key="3">
    <source>
        <dbReference type="Proteomes" id="UP000297452"/>
    </source>
</evidence>
<dbReference type="AlphaFoldDB" id="A0A4Z1IC77"/>
<organism evidence="2 3">
    <name type="scientific">Botryotinia narcissicola</name>
    <dbReference type="NCBI Taxonomy" id="278944"/>
    <lineage>
        <taxon>Eukaryota</taxon>
        <taxon>Fungi</taxon>
        <taxon>Dikarya</taxon>
        <taxon>Ascomycota</taxon>
        <taxon>Pezizomycotina</taxon>
        <taxon>Leotiomycetes</taxon>
        <taxon>Helotiales</taxon>
        <taxon>Sclerotiniaceae</taxon>
        <taxon>Botryotinia</taxon>
    </lineage>
</organism>
<gene>
    <name evidence="2" type="ORF">BOTNAR_0272g00130</name>
</gene>
<protein>
    <submittedName>
        <fullName evidence="2">Uncharacterized protein</fullName>
    </submittedName>
</protein>
<name>A0A4Z1IC77_9HELO</name>
<sequence length="144" mass="15865">MTLSDHDDGIQSTQVEHVVSNYGDSSQSVQGKQAENNQDDEDQPVQQDEHAVPGSNIVEFDFSTLPQNPALTIEKTGDNVQMIVDLEFSQLESPQEIKALLQALIDYAAGSSTTSRFSSRPPKSIAMSRRAKVELLPSPWSFPF</sequence>
<feature type="region of interest" description="Disordered" evidence="1">
    <location>
        <begin position="1"/>
        <end position="54"/>
    </location>
</feature>
<dbReference type="OrthoDB" id="3515398at2759"/>
<accession>A0A4Z1IC77</accession>
<evidence type="ECO:0000313" key="2">
    <source>
        <dbReference type="EMBL" id="TGO54287.1"/>
    </source>
</evidence>
<proteinExistence type="predicted"/>
<dbReference type="Proteomes" id="UP000297452">
    <property type="component" value="Unassembled WGS sequence"/>
</dbReference>
<dbReference type="EMBL" id="PQXJ01000272">
    <property type="protein sequence ID" value="TGO54287.1"/>
    <property type="molecule type" value="Genomic_DNA"/>
</dbReference>
<evidence type="ECO:0000256" key="1">
    <source>
        <dbReference type="SAM" id="MobiDB-lite"/>
    </source>
</evidence>
<keyword evidence="3" id="KW-1185">Reference proteome</keyword>
<comment type="caution">
    <text evidence="2">The sequence shown here is derived from an EMBL/GenBank/DDBJ whole genome shotgun (WGS) entry which is preliminary data.</text>
</comment>
<feature type="compositionally biased region" description="Polar residues" evidence="1">
    <location>
        <begin position="22"/>
        <end position="34"/>
    </location>
</feature>